<sequence>MHILIVLASSFVVPELLKLVCPICSVKVARDMLSHITLQHGHLFKISL</sequence>
<dbReference type="EMBL" id="QGNW01000111">
    <property type="protein sequence ID" value="RVW95794.1"/>
    <property type="molecule type" value="Genomic_DNA"/>
</dbReference>
<reference evidence="3 4" key="1">
    <citation type="journal article" date="2018" name="PLoS Genet.">
        <title>Population sequencing reveals clonal diversity and ancestral inbreeding in the grapevine cultivar Chardonnay.</title>
        <authorList>
            <person name="Roach M.J."/>
            <person name="Johnson D.L."/>
            <person name="Bohlmann J."/>
            <person name="van Vuuren H.J."/>
            <person name="Jones S.J."/>
            <person name="Pretorius I.S."/>
            <person name="Schmidt S.A."/>
            <person name="Borneman A.R."/>
        </authorList>
    </citation>
    <scope>NUCLEOTIDE SEQUENCE [LARGE SCALE GENOMIC DNA]</scope>
    <source>
        <strain evidence="4">cv. Chardonnay</strain>
        <tissue evidence="3">Leaf</tissue>
    </source>
</reference>
<evidence type="ECO:0000313" key="3">
    <source>
        <dbReference type="EMBL" id="RVW95794.1"/>
    </source>
</evidence>
<gene>
    <name evidence="3" type="ORF">CK203_025768</name>
</gene>
<protein>
    <recommendedName>
        <fullName evidence="2">Di19 zinc-binding domain-containing protein</fullName>
    </recommendedName>
</protein>
<name>A0A438IGD7_VITVI</name>
<dbReference type="InterPro" id="IPR008598">
    <property type="entry name" value="Di19_Zn-bd"/>
</dbReference>
<comment type="caution">
    <text evidence="3">The sequence shown here is derived from an EMBL/GenBank/DDBJ whole genome shotgun (WGS) entry which is preliminary data.</text>
</comment>
<dbReference type="Pfam" id="PF05605">
    <property type="entry name" value="zf-Di19"/>
    <property type="match status" value="1"/>
</dbReference>
<evidence type="ECO:0000259" key="2">
    <source>
        <dbReference type="Pfam" id="PF05605"/>
    </source>
</evidence>
<organism evidence="3 4">
    <name type="scientific">Vitis vinifera</name>
    <name type="common">Grape</name>
    <dbReference type="NCBI Taxonomy" id="29760"/>
    <lineage>
        <taxon>Eukaryota</taxon>
        <taxon>Viridiplantae</taxon>
        <taxon>Streptophyta</taxon>
        <taxon>Embryophyta</taxon>
        <taxon>Tracheophyta</taxon>
        <taxon>Spermatophyta</taxon>
        <taxon>Magnoliopsida</taxon>
        <taxon>eudicotyledons</taxon>
        <taxon>Gunneridae</taxon>
        <taxon>Pentapetalae</taxon>
        <taxon>rosids</taxon>
        <taxon>Vitales</taxon>
        <taxon>Vitaceae</taxon>
        <taxon>Viteae</taxon>
        <taxon>Vitis</taxon>
    </lineage>
</organism>
<proteinExistence type="predicted"/>
<feature type="chain" id="PRO_5019136288" description="Di19 zinc-binding domain-containing protein" evidence="1">
    <location>
        <begin position="19"/>
        <end position="48"/>
    </location>
</feature>
<feature type="domain" description="Di19 zinc-binding" evidence="2">
    <location>
        <begin position="18"/>
        <end position="41"/>
    </location>
</feature>
<feature type="signal peptide" evidence="1">
    <location>
        <begin position="1"/>
        <end position="18"/>
    </location>
</feature>
<dbReference type="AlphaFoldDB" id="A0A438IGD7"/>
<dbReference type="Proteomes" id="UP000288805">
    <property type="component" value="Unassembled WGS sequence"/>
</dbReference>
<keyword evidence="1" id="KW-0732">Signal</keyword>
<accession>A0A438IGD7</accession>
<evidence type="ECO:0000313" key="4">
    <source>
        <dbReference type="Proteomes" id="UP000288805"/>
    </source>
</evidence>
<evidence type="ECO:0000256" key="1">
    <source>
        <dbReference type="SAM" id="SignalP"/>
    </source>
</evidence>